<keyword evidence="2" id="KW-1185">Reference proteome</keyword>
<sequence>MNYYRLNGKRIKSLNDLHNTWENSEYVFTKVQRDLVLLGTYQTFYNNIDNLTKCLGYNERCGNTLLIGFSAYNSELGYKDFLIKVCSCGSISNKDCMTYSKITRDKG</sequence>
<accession>A0A0L6JPI2</accession>
<dbReference type="EMBL" id="LGTC01000001">
    <property type="protein sequence ID" value="KNY27625.1"/>
    <property type="molecule type" value="Genomic_DNA"/>
</dbReference>
<organism evidence="1 2">
    <name type="scientific">Pseudobacteroides cellulosolvens ATCC 35603 = DSM 2933</name>
    <dbReference type="NCBI Taxonomy" id="398512"/>
    <lineage>
        <taxon>Bacteria</taxon>
        <taxon>Bacillati</taxon>
        <taxon>Bacillota</taxon>
        <taxon>Clostridia</taxon>
        <taxon>Eubacteriales</taxon>
        <taxon>Oscillospiraceae</taxon>
        <taxon>Pseudobacteroides</taxon>
    </lineage>
</organism>
<evidence type="ECO:0000313" key="1">
    <source>
        <dbReference type="EMBL" id="KNY27625.1"/>
    </source>
</evidence>
<gene>
    <name evidence="1" type="ORF">Bccel_2896</name>
</gene>
<evidence type="ECO:0000313" key="2">
    <source>
        <dbReference type="Proteomes" id="UP000036923"/>
    </source>
</evidence>
<dbReference type="RefSeq" id="WP_036945137.1">
    <property type="nucleotide sequence ID" value="NZ_JQKC01000044.1"/>
</dbReference>
<name>A0A0L6JPI2_9FIRM</name>
<dbReference type="Proteomes" id="UP000036923">
    <property type="component" value="Unassembled WGS sequence"/>
</dbReference>
<reference evidence="2" key="1">
    <citation type="submission" date="2015-07" db="EMBL/GenBank/DDBJ databases">
        <title>Near-Complete Genome Sequence of the Cellulolytic Bacterium Bacteroides (Pseudobacteroides) cellulosolvens ATCC 35603.</title>
        <authorList>
            <person name="Dassa B."/>
            <person name="Utturkar S.M."/>
            <person name="Klingeman D.M."/>
            <person name="Hurt R.A."/>
            <person name="Keller M."/>
            <person name="Xu J."/>
            <person name="Reddy Y.H.K."/>
            <person name="Borovok I."/>
            <person name="Grinberg I.R."/>
            <person name="Lamed R."/>
            <person name="Zhivin O."/>
            <person name="Bayer E.A."/>
            <person name="Brown S.D."/>
        </authorList>
    </citation>
    <scope>NUCLEOTIDE SEQUENCE [LARGE SCALE GENOMIC DNA]</scope>
    <source>
        <strain evidence="2">DSM 2933</strain>
    </source>
</reference>
<dbReference type="AlphaFoldDB" id="A0A0L6JPI2"/>
<comment type="caution">
    <text evidence="1">The sequence shown here is derived from an EMBL/GenBank/DDBJ whole genome shotgun (WGS) entry which is preliminary data.</text>
</comment>
<proteinExistence type="predicted"/>
<protein>
    <submittedName>
        <fullName evidence="1">Uncharacterized protein</fullName>
    </submittedName>
</protein>